<feature type="region of interest" description="Disordered" evidence="1">
    <location>
        <begin position="1"/>
        <end position="22"/>
    </location>
</feature>
<sequence length="78" mass="8248">MNILRRIGASPRERGSATGQTCPDIFELSNGDFAVIGTEMTADLTGVLPADAGRADYEGIVVISRETLIRAKADIPDA</sequence>
<dbReference type="AlphaFoldDB" id="A0A5P2XHM7"/>
<dbReference type="Proteomes" id="UP000326505">
    <property type="component" value="Chromosome"/>
</dbReference>
<dbReference type="EMBL" id="CP023690">
    <property type="protein sequence ID" value="QEV62585.1"/>
    <property type="molecule type" value="Genomic_DNA"/>
</dbReference>
<reference evidence="2 5" key="2">
    <citation type="submission" date="2020-08" db="EMBL/GenBank/DDBJ databases">
        <title>Genomic Encyclopedia of Type Strains, Phase III (KMG-III): the genomes of soil and plant-associated and newly described type strains.</title>
        <authorList>
            <person name="Whitman W."/>
        </authorList>
    </citation>
    <scope>NUCLEOTIDE SEQUENCE [LARGE SCALE GENOMIC DNA]</scope>
    <source>
        <strain evidence="2 5">CECT 3146</strain>
    </source>
</reference>
<dbReference type="KEGG" id="sspb:CP982_30895"/>
<protein>
    <submittedName>
        <fullName evidence="3">Uncharacterized protein</fullName>
    </submittedName>
</protein>
<dbReference type="Proteomes" id="UP000549009">
    <property type="component" value="Unassembled WGS sequence"/>
</dbReference>
<proteinExistence type="predicted"/>
<dbReference type="RefSeq" id="WP_150513457.1">
    <property type="nucleotide sequence ID" value="NZ_BMSQ01000002.1"/>
</dbReference>
<reference evidence="3 4" key="1">
    <citation type="submission" date="2017-09" db="EMBL/GenBank/DDBJ databases">
        <authorList>
            <person name="Lee N."/>
            <person name="Cho B.-K."/>
        </authorList>
    </citation>
    <scope>NUCLEOTIDE SEQUENCE [LARGE SCALE GENOMIC DNA]</scope>
    <source>
        <strain evidence="3 4">ATCC 27465</strain>
    </source>
</reference>
<evidence type="ECO:0000313" key="4">
    <source>
        <dbReference type="Proteomes" id="UP000326505"/>
    </source>
</evidence>
<keyword evidence="5" id="KW-1185">Reference proteome</keyword>
<organism evidence="3 4">
    <name type="scientific">Streptomyces spectabilis</name>
    <dbReference type="NCBI Taxonomy" id="68270"/>
    <lineage>
        <taxon>Bacteria</taxon>
        <taxon>Bacillati</taxon>
        <taxon>Actinomycetota</taxon>
        <taxon>Actinomycetes</taxon>
        <taxon>Kitasatosporales</taxon>
        <taxon>Streptomycetaceae</taxon>
        <taxon>Streptomyces</taxon>
    </lineage>
</organism>
<accession>A0A5P2XHM7</accession>
<name>A0A5P2XHM7_STRST</name>
<evidence type="ECO:0000313" key="2">
    <source>
        <dbReference type="EMBL" id="MBB5104882.1"/>
    </source>
</evidence>
<evidence type="ECO:0000313" key="5">
    <source>
        <dbReference type="Proteomes" id="UP000549009"/>
    </source>
</evidence>
<evidence type="ECO:0000256" key="1">
    <source>
        <dbReference type="SAM" id="MobiDB-lite"/>
    </source>
</evidence>
<evidence type="ECO:0000313" key="3">
    <source>
        <dbReference type="EMBL" id="QEV62585.1"/>
    </source>
</evidence>
<gene>
    <name evidence="3" type="ORF">CP982_30895</name>
    <name evidence="2" type="ORF">FHS40_003975</name>
</gene>
<dbReference type="OrthoDB" id="198436at2"/>
<dbReference type="EMBL" id="JACHJD010000006">
    <property type="protein sequence ID" value="MBB5104882.1"/>
    <property type="molecule type" value="Genomic_DNA"/>
</dbReference>